<dbReference type="Proteomes" id="UP001567572">
    <property type="component" value="Unassembled WGS sequence"/>
</dbReference>
<protein>
    <submittedName>
        <fullName evidence="2">Uncharacterized protein</fullName>
    </submittedName>
</protein>
<comment type="caution">
    <text evidence="2">The sequence shown here is derived from an EMBL/GenBank/DDBJ whole genome shotgun (WGS) entry which is preliminary data.</text>
</comment>
<dbReference type="AlphaFoldDB" id="A0ABD5M805"/>
<name>A0ABD5M805_9EURY</name>
<organism evidence="2 3">
    <name type="scientific">Halorubrum miltondacostae</name>
    <dbReference type="NCBI Taxonomy" id="3076378"/>
    <lineage>
        <taxon>Archaea</taxon>
        <taxon>Methanobacteriati</taxon>
        <taxon>Methanobacteriota</taxon>
        <taxon>Stenosarchaea group</taxon>
        <taxon>Halobacteria</taxon>
        <taxon>Halobacteriales</taxon>
        <taxon>Haloferacaceae</taxon>
        <taxon>Halorubrum</taxon>
    </lineage>
</organism>
<sequence>MIDGLSDGRVEFEVDGATLTVRDAIEGEELRLRTDVDPDLSPALPELFPSPIDRAVSFEAESLEIPEYASIVVRDVDGDHVARLDEPMDLPRGSYCIEVNGATKALIRVTDVEVSAAGAAGPDPVTLSFDRSRTVSVGGRSLHTRPEATITVPDDPAALTEAVSVLGSSMKEFTPERSWPTLRGYPPRIERGDSLDIPSPLTVPDTGVEVVVRPTYADVYRLSTLSYYLGARMTTGDAPAIRLDTGYEERLPTEGRALEERVIELFETWFFLDTLARTEGYVPSDRYAYEEVGPTLPFYPPNLTDRTMSERLMEYLEVDHETVNSYLPAWPTEAVLRPAPAAAELLSHLAHFLAPVRVRGRTDHLQPDESMAVATSPQPPTDPQDIERSGATTADGEPRSVMTPEREQMSGVPSPDTEPLRAGASALTPTAYENRLRRGVPERGSVAVALLIGDPERAQTVRASLSEPANLDGVGSLSVLAAPSPELVAETLSDSELDIAYCGAEVRSDVLDSVGGVDCASRSGEPTRDGAPALTVFEDSVDTAVGVDAIDRGGVSAVLADGRVSADRIRTLIGLLSAGYPVGTASQLATSDEGVDVRYAGDPATAVATDRGHATQLYACRPLSDDSFRVSVQSLVSTDVLSGGEFRMIKLFSDTKSTLVGTRIEAGVADTPHMLELHEEKSPVLRFPNDIVLWSDDLSAADLSEIAEAGQSDADSIASRDGPRCKD</sequence>
<proteinExistence type="predicted"/>
<reference evidence="2 3" key="1">
    <citation type="submission" date="2024-06" db="EMBL/GenBank/DDBJ databases">
        <title>Halorubrum miltondacostae sp. nov., a potential PHA producer isolated from an inland solar saltern in Rio Maior, Portugal.</title>
        <authorList>
            <person name="Albuquerque L."/>
            <person name="Viver T."/>
            <person name="Barroso C."/>
            <person name="Claudino R."/>
            <person name="Galvan M."/>
            <person name="Simoes G."/>
            <person name="Lobo Da Cunha A."/>
            <person name="Egas C."/>
        </authorList>
    </citation>
    <scope>NUCLEOTIDE SEQUENCE [LARGE SCALE GENOMIC DNA]</scope>
    <source>
        <strain evidence="2 3">RMP-11</strain>
    </source>
</reference>
<evidence type="ECO:0000313" key="3">
    <source>
        <dbReference type="Proteomes" id="UP001567572"/>
    </source>
</evidence>
<feature type="region of interest" description="Disordered" evidence="1">
    <location>
        <begin position="708"/>
        <end position="727"/>
    </location>
</feature>
<gene>
    <name evidence="2" type="ORF">ABNG04_11270</name>
</gene>
<evidence type="ECO:0000256" key="1">
    <source>
        <dbReference type="SAM" id="MobiDB-lite"/>
    </source>
</evidence>
<dbReference type="RefSeq" id="WP_371162513.1">
    <property type="nucleotide sequence ID" value="NZ_JBEDNX010000009.1"/>
</dbReference>
<dbReference type="EMBL" id="JBEDNY010000003">
    <property type="protein sequence ID" value="MEZ3164445.1"/>
    <property type="molecule type" value="Genomic_DNA"/>
</dbReference>
<accession>A0ABD5M805</accession>
<feature type="region of interest" description="Disordered" evidence="1">
    <location>
        <begin position="368"/>
        <end position="422"/>
    </location>
</feature>
<evidence type="ECO:0000313" key="2">
    <source>
        <dbReference type="EMBL" id="MEZ3164445.1"/>
    </source>
</evidence>
<keyword evidence="3" id="KW-1185">Reference proteome</keyword>